<feature type="transmembrane region" description="Helical" evidence="1">
    <location>
        <begin position="141"/>
        <end position="158"/>
    </location>
</feature>
<reference evidence="2 3" key="1">
    <citation type="journal article" date="1995" name="DNA Res.">
        <title>Sequence analysis of the genome of the unicellular cyanobacterium Synechocystis sp. strain PCC6803. I. Sequence features in the 1 Mb region from map positions 64% to 92% of the genome.</title>
        <authorList>
            <person name="Kaneko T."/>
            <person name="Tanaka A."/>
            <person name="Sato S."/>
            <person name="Kotani H."/>
            <person name="Sazuka T."/>
            <person name="Miyajima N."/>
            <person name="Sugiura M."/>
            <person name="Tabata S."/>
        </authorList>
    </citation>
    <scope>NUCLEOTIDE SEQUENCE [LARGE SCALE GENOMIC DNA]</scope>
    <source>
        <strain evidence="3">ATCC 27184 / PCC 6803 / Kazusa</strain>
    </source>
</reference>
<organism evidence="2 3">
    <name type="scientific">Synechocystis sp. (strain ATCC 27184 / PCC 6803 / Kazusa)</name>
    <dbReference type="NCBI Taxonomy" id="1111708"/>
    <lineage>
        <taxon>Bacteria</taxon>
        <taxon>Bacillati</taxon>
        <taxon>Cyanobacteriota</taxon>
        <taxon>Cyanophyceae</taxon>
        <taxon>Synechococcales</taxon>
        <taxon>Merismopediaceae</taxon>
        <taxon>Synechocystis</taxon>
    </lineage>
</organism>
<sequence>MADYAFFVFSFLAVLITIILSPGGKLSMPWLKSIPFLSLALVIVAYVAFGWRLAEASVPWSTMFHEHLKGWQIELDQRTILALIHIFTLFIITLTTLALTTPITLMTYVVGNWAKSELRSMVSMVFWCFVFVVALRWFNYFTSFLLLLAAAILGRIELRNLGMGQGQSLLLLALICGSAFAGGVYSYFSYYPLPSLN</sequence>
<keyword evidence="1" id="KW-0812">Transmembrane</keyword>
<keyword evidence="3" id="KW-1185">Reference proteome</keyword>
<proteinExistence type="predicted"/>
<keyword evidence="1" id="KW-0472">Membrane</keyword>
<feature type="transmembrane region" description="Helical" evidence="1">
    <location>
        <begin position="170"/>
        <end position="188"/>
    </location>
</feature>
<dbReference type="Proteomes" id="UP000001425">
    <property type="component" value="Chromosome"/>
</dbReference>
<feature type="transmembrane region" description="Helical" evidence="1">
    <location>
        <begin position="6"/>
        <end position="24"/>
    </location>
</feature>
<dbReference type="PaxDb" id="1148-1651959"/>
<gene>
    <name evidence="2" type="ordered locus">sll0930</name>
</gene>
<dbReference type="EnsemblBacteria" id="BAA16885">
    <property type="protein sequence ID" value="BAA16885"/>
    <property type="gene ID" value="BAA16885"/>
</dbReference>
<protein>
    <submittedName>
        <fullName evidence="2">Sll0930 protein</fullName>
    </submittedName>
</protein>
<dbReference type="AlphaFoldDB" id="P72869"/>
<dbReference type="STRING" id="1148.gene:10497744"/>
<dbReference type="eggNOG" id="ENOG503201M">
    <property type="taxonomic scope" value="Bacteria"/>
</dbReference>
<dbReference type="KEGG" id="syn:sll0930"/>
<dbReference type="InParanoid" id="P72869"/>
<dbReference type="EMBL" id="BA000022">
    <property type="protein sequence ID" value="BAA16885.1"/>
    <property type="molecule type" value="Genomic_DNA"/>
</dbReference>
<keyword evidence="1" id="KW-1133">Transmembrane helix</keyword>
<evidence type="ECO:0000313" key="2">
    <source>
        <dbReference type="EMBL" id="BAA16885.1"/>
    </source>
</evidence>
<feature type="transmembrane region" description="Helical" evidence="1">
    <location>
        <begin position="36"/>
        <end position="54"/>
    </location>
</feature>
<evidence type="ECO:0000256" key="1">
    <source>
        <dbReference type="SAM" id="Phobius"/>
    </source>
</evidence>
<dbReference type="PIR" id="S74734">
    <property type="entry name" value="S74734"/>
</dbReference>
<name>P72869_SYNY3</name>
<evidence type="ECO:0000313" key="3">
    <source>
        <dbReference type="Proteomes" id="UP000001425"/>
    </source>
</evidence>
<feature type="transmembrane region" description="Helical" evidence="1">
    <location>
        <begin position="80"/>
        <end position="106"/>
    </location>
</feature>
<reference evidence="2 3" key="2">
    <citation type="journal article" date="1996" name="DNA Res.">
        <title>Sequence analysis of the genome of the unicellular cyanobacterium Synechocystis sp. strain PCC6803. II. Sequence determination of the entire genome and assignment of potential protein-coding regions.</title>
        <authorList>
            <person name="Kaneko T."/>
            <person name="Sato S."/>
            <person name="Kotani H."/>
            <person name="Tanaka A."/>
            <person name="Asamizu E."/>
            <person name="Nakamura Y."/>
            <person name="Miyajima N."/>
            <person name="Hirosawa M."/>
            <person name="Sugiura M."/>
            <person name="Sasamoto S."/>
            <person name="Kimura T."/>
            <person name="Hosouchi T."/>
            <person name="Matsuno A."/>
            <person name="Muraki A."/>
            <person name="Nakazaki N."/>
            <person name="Naruo K."/>
            <person name="Okumura S."/>
            <person name="Shimpo S."/>
            <person name="Takeuchi C."/>
            <person name="Wada T."/>
            <person name="Watanabe A."/>
            <person name="Yamada M."/>
            <person name="Yasuda M."/>
            <person name="Tabata S."/>
        </authorList>
    </citation>
    <scope>NUCLEOTIDE SEQUENCE [LARGE SCALE GENOMIC DNA]</scope>
    <source>
        <strain evidence="3">ATCC 27184 / PCC 6803 / Kazusa</strain>
    </source>
</reference>
<feature type="transmembrane region" description="Helical" evidence="1">
    <location>
        <begin position="118"/>
        <end position="135"/>
    </location>
</feature>
<accession>P72869</accession>